<evidence type="ECO:0000259" key="6">
    <source>
        <dbReference type="PROSITE" id="PS51063"/>
    </source>
</evidence>
<dbReference type="RefSeq" id="WP_272091017.1">
    <property type="nucleotide sequence ID" value="NZ_JAQNDL010000003.1"/>
</dbReference>
<feature type="compositionally biased region" description="Polar residues" evidence="4">
    <location>
        <begin position="222"/>
        <end position="233"/>
    </location>
</feature>
<dbReference type="PROSITE" id="PS51063">
    <property type="entry name" value="HTH_CRP_2"/>
    <property type="match status" value="1"/>
</dbReference>
<feature type="domain" description="HTH crp-type" evidence="6">
    <location>
        <begin position="126"/>
        <end position="198"/>
    </location>
</feature>
<proteinExistence type="predicted"/>
<evidence type="ECO:0000256" key="4">
    <source>
        <dbReference type="SAM" id="MobiDB-lite"/>
    </source>
</evidence>
<dbReference type="PANTHER" id="PTHR24567">
    <property type="entry name" value="CRP FAMILY TRANSCRIPTIONAL REGULATORY PROTEIN"/>
    <property type="match status" value="1"/>
</dbReference>
<name>A0ABT5EAL0_9BACT</name>
<evidence type="ECO:0000313" key="7">
    <source>
        <dbReference type="EMBL" id="MDC0722488.1"/>
    </source>
</evidence>
<dbReference type="Pfam" id="PF13545">
    <property type="entry name" value="HTH_Crp_2"/>
    <property type="match status" value="1"/>
</dbReference>
<feature type="domain" description="Cyclic nucleotide-binding" evidence="5">
    <location>
        <begin position="1"/>
        <end position="112"/>
    </location>
</feature>
<dbReference type="Proteomes" id="UP001221686">
    <property type="component" value="Unassembled WGS sequence"/>
</dbReference>
<dbReference type="PROSITE" id="PS50042">
    <property type="entry name" value="CNMP_BINDING_3"/>
    <property type="match status" value="1"/>
</dbReference>
<dbReference type="InterPro" id="IPR036390">
    <property type="entry name" value="WH_DNA-bd_sf"/>
</dbReference>
<keyword evidence="8" id="KW-1185">Reference proteome</keyword>
<dbReference type="PANTHER" id="PTHR24567:SF68">
    <property type="entry name" value="DNA-BINDING TRANSCRIPTIONAL DUAL REGULATOR CRP"/>
    <property type="match status" value="1"/>
</dbReference>
<dbReference type="SMART" id="SM00419">
    <property type="entry name" value="HTH_CRP"/>
    <property type="match status" value="1"/>
</dbReference>
<protein>
    <submittedName>
        <fullName evidence="7">Crp/Fnr family transcriptional regulator</fullName>
    </submittedName>
</protein>
<evidence type="ECO:0000313" key="8">
    <source>
        <dbReference type="Proteomes" id="UP001221686"/>
    </source>
</evidence>
<gene>
    <name evidence="7" type="ORF">POL25_36705</name>
</gene>
<evidence type="ECO:0000259" key="5">
    <source>
        <dbReference type="PROSITE" id="PS50042"/>
    </source>
</evidence>
<keyword evidence="1" id="KW-0805">Transcription regulation</keyword>
<dbReference type="Gene3D" id="2.60.120.10">
    <property type="entry name" value="Jelly Rolls"/>
    <property type="match status" value="1"/>
</dbReference>
<dbReference type="EMBL" id="JAQNDL010000003">
    <property type="protein sequence ID" value="MDC0722488.1"/>
    <property type="molecule type" value="Genomic_DNA"/>
</dbReference>
<feature type="compositionally biased region" description="Basic and acidic residues" evidence="4">
    <location>
        <begin position="203"/>
        <end position="216"/>
    </location>
</feature>
<dbReference type="SUPFAM" id="SSF51206">
    <property type="entry name" value="cAMP-binding domain-like"/>
    <property type="match status" value="1"/>
</dbReference>
<keyword evidence="3" id="KW-0804">Transcription</keyword>
<evidence type="ECO:0000256" key="2">
    <source>
        <dbReference type="ARBA" id="ARBA00023125"/>
    </source>
</evidence>
<accession>A0ABT5EAL0</accession>
<organism evidence="7 8">
    <name type="scientific">Nannocystis bainbridge</name>
    <dbReference type="NCBI Taxonomy" id="2995303"/>
    <lineage>
        <taxon>Bacteria</taxon>
        <taxon>Pseudomonadati</taxon>
        <taxon>Myxococcota</taxon>
        <taxon>Polyangia</taxon>
        <taxon>Nannocystales</taxon>
        <taxon>Nannocystaceae</taxon>
        <taxon>Nannocystis</taxon>
    </lineage>
</organism>
<keyword evidence="2" id="KW-0238">DNA-binding</keyword>
<dbReference type="InterPro" id="IPR012318">
    <property type="entry name" value="HTH_CRP"/>
</dbReference>
<dbReference type="InterPro" id="IPR050397">
    <property type="entry name" value="Env_Response_Regulators"/>
</dbReference>
<comment type="caution">
    <text evidence="7">The sequence shown here is derived from an EMBL/GenBank/DDBJ whole genome shotgun (WGS) entry which is preliminary data.</text>
</comment>
<reference evidence="7 8" key="1">
    <citation type="submission" date="2022-11" db="EMBL/GenBank/DDBJ databases">
        <title>Minimal conservation of predation-associated metabolite biosynthetic gene clusters underscores biosynthetic potential of Myxococcota including descriptions for ten novel species: Archangium lansinium sp. nov., Myxococcus landrumus sp. nov., Nannocystis bai.</title>
        <authorList>
            <person name="Ahearne A."/>
            <person name="Stevens C."/>
            <person name="Dowd S."/>
        </authorList>
    </citation>
    <scope>NUCLEOTIDE SEQUENCE [LARGE SCALE GENOMIC DNA]</scope>
    <source>
        <strain evidence="7 8">BB15-2</strain>
    </source>
</reference>
<evidence type="ECO:0000256" key="3">
    <source>
        <dbReference type="ARBA" id="ARBA00023163"/>
    </source>
</evidence>
<dbReference type="SUPFAM" id="SSF46785">
    <property type="entry name" value="Winged helix' DNA-binding domain"/>
    <property type="match status" value="1"/>
</dbReference>
<feature type="region of interest" description="Disordered" evidence="4">
    <location>
        <begin position="199"/>
        <end position="233"/>
    </location>
</feature>
<dbReference type="InterPro" id="IPR018490">
    <property type="entry name" value="cNMP-bd_dom_sf"/>
</dbReference>
<sequence>MQALGDATALRELSRRTVLHMPGDDAEHVYCLHGGRVCVLRESTTCRTINLGDFGPGDIFGESCVWTPAPREDTAITTAAALLSMIPRVALRLVLDEYPEAERTLVAQSMARRDATTRRLCDALSLSVRARLAGQILRLAEGGRNTMRGRELVISIRHHELAALVVSTRETVSLELQRLERDRLIARVGRQIVVPDLRQLRAAAREDRPPEQDPARAKARSTKTTSTRGARAP</sequence>
<dbReference type="Pfam" id="PF00027">
    <property type="entry name" value="cNMP_binding"/>
    <property type="match status" value="1"/>
</dbReference>
<dbReference type="InterPro" id="IPR014710">
    <property type="entry name" value="RmlC-like_jellyroll"/>
</dbReference>
<evidence type="ECO:0000256" key="1">
    <source>
        <dbReference type="ARBA" id="ARBA00023015"/>
    </source>
</evidence>
<dbReference type="CDD" id="cd00038">
    <property type="entry name" value="CAP_ED"/>
    <property type="match status" value="1"/>
</dbReference>
<dbReference type="InterPro" id="IPR000595">
    <property type="entry name" value="cNMP-bd_dom"/>
</dbReference>